<evidence type="ECO:0000313" key="2">
    <source>
        <dbReference type="EMBL" id="CAE0365641.1"/>
    </source>
</evidence>
<dbReference type="InterPro" id="IPR032675">
    <property type="entry name" value="LRR_dom_sf"/>
</dbReference>
<dbReference type="EMBL" id="HBIJ01009075">
    <property type="protein sequence ID" value="CAE0365641.1"/>
    <property type="molecule type" value="Transcribed_RNA"/>
</dbReference>
<protein>
    <submittedName>
        <fullName evidence="2">Uncharacterized protein</fullName>
    </submittedName>
</protein>
<dbReference type="SUPFAM" id="SSF52047">
    <property type="entry name" value="RNI-like"/>
    <property type="match status" value="1"/>
</dbReference>
<reference evidence="2" key="1">
    <citation type="submission" date="2021-01" db="EMBL/GenBank/DDBJ databases">
        <authorList>
            <person name="Corre E."/>
            <person name="Pelletier E."/>
            <person name="Niang G."/>
            <person name="Scheremetjew M."/>
            <person name="Finn R."/>
            <person name="Kale V."/>
            <person name="Holt S."/>
            <person name="Cochrane G."/>
            <person name="Meng A."/>
            <person name="Brown T."/>
            <person name="Cohen L."/>
        </authorList>
    </citation>
    <scope>NUCLEOTIDE SEQUENCE</scope>
    <source>
        <strain evidence="2">CCMP1510</strain>
    </source>
</reference>
<dbReference type="PANTHER" id="PTHR24110:SF3">
    <property type="entry name" value="CENTROSOMAL PROTEIN OF 78 KDA"/>
    <property type="match status" value="1"/>
</dbReference>
<dbReference type="AlphaFoldDB" id="A0A7S3JUS4"/>
<gene>
    <name evidence="2" type="ORF">ALAG00032_LOCUS6385</name>
</gene>
<sequence>MIVLYDSESQKRKRELLSLNKDYIENVTQQRREACAYVATYKSLALALGDGKGRFKKQRQLLNNGCNLRFVDLSGAAIFGLNKQTVLQCCQILARALPEAWALKALSIRSVDLGDEGLITLSSGLKKCGANYISLRDCNLGQDAGEMLASVLRAQNIRRDEYIWKHNLRKHGALFLSSSKSITTQQKCVEDINIGQAGLQVLDLANNPHLGGSTEFSHALSNDKWLLGLNIMNNNKFHLFINEDQVSREISTSSKFVEMENSKEDANDIKPSLISSSALVCLLTNIAIPSNAAHTLETRLEKQAQFIRSNYSVAAAVLTLWAQDPQNGFSLELLRSNILKSTTQEPQHIESCSIIARKIIETSAPSKCGKLYTSADFELALRRARANGGMSNLDILLRAQRCRDHELFFKVNNGKGITTAGLTSLLSNWAIELDDQKSILEKKNASKISDHQLYARFDLAEYLYEILNDNKTKNNLLTAIGLDLAFRRAEQAARTSWISAKAVLIIRELKDRLGEDTPLQAWVKSIGSQQEINSMAIRDAFCDVIKESDSSIAASYIFRYALISSKDTSSKNKHSISATELIHAISLALDNASPTGGGTALAQIIHFASVLQLFHGPHWTLLETARQTLAKIPSRSNKNTIIKKNEIVSSLRLALTACGVVMIKPNKIFDNLKMLRIKMDAVNSFFAYKRTLLDCTFDRTLHMKKKRNSSLLKRNKKYNDQIFHNLPPNGSPLDTITLTEAWTFCRSVCENIKSSNISASKLEDCIQRARRSAFDAKRLRNAAAKVAILRNELLKRRVDLDAWLEAAEKIVFSAKKSDAVNVDELRIGLHGLLKKSVQINDDDIKNNPITNFVKDDMNHEDQVDDCKINESDSELDIRSIIDEAVAALILFSRVDNPDRFELSELRRANARAAAATLPASLYTSTGNGPTDDDLADFLEADENPDQRRIARALNDKVLIPNNWSVHELLSIDFGGGPSHIHLLLTLQRYGVFKLRSRKERALFEKLTKPDSGGNFFQKKKKNNIPSKPLLPRQQQQQQKKRLSKIATHSITSLSSKDTTSIAAKHQLTNTRKNHSSKLSNPSLDYRLNSSLRTHIPEEKKNQKDSEDVDFLEALESAVLNIAHRIDDIERRLADC</sequence>
<organism evidence="2">
    <name type="scientific">Aureoumbra lagunensis</name>
    <dbReference type="NCBI Taxonomy" id="44058"/>
    <lineage>
        <taxon>Eukaryota</taxon>
        <taxon>Sar</taxon>
        <taxon>Stramenopiles</taxon>
        <taxon>Ochrophyta</taxon>
        <taxon>Pelagophyceae</taxon>
        <taxon>Pelagomonadales</taxon>
        <taxon>Aureoumbra</taxon>
    </lineage>
</organism>
<dbReference type="PANTHER" id="PTHR24110">
    <property type="entry name" value="CENTROSOMAL PROTEIN OF 78 KDA"/>
    <property type="match status" value="1"/>
</dbReference>
<feature type="compositionally biased region" description="Low complexity" evidence="1">
    <location>
        <begin position="1023"/>
        <end position="1036"/>
    </location>
</feature>
<feature type="region of interest" description="Disordered" evidence="1">
    <location>
        <begin position="1012"/>
        <end position="1036"/>
    </location>
</feature>
<evidence type="ECO:0000256" key="1">
    <source>
        <dbReference type="SAM" id="MobiDB-lite"/>
    </source>
</evidence>
<name>A0A7S3JUS4_9STRA</name>
<dbReference type="Gene3D" id="3.80.10.10">
    <property type="entry name" value="Ribonuclease Inhibitor"/>
    <property type="match status" value="1"/>
</dbReference>
<proteinExistence type="predicted"/>
<accession>A0A7S3JUS4</accession>